<evidence type="ECO:0000256" key="2">
    <source>
        <dbReference type="SAM" id="MobiDB-lite"/>
    </source>
</evidence>
<organism evidence="4 5">
    <name type="scientific">Stephanodiscus triporus</name>
    <dbReference type="NCBI Taxonomy" id="2934178"/>
    <lineage>
        <taxon>Eukaryota</taxon>
        <taxon>Sar</taxon>
        <taxon>Stramenopiles</taxon>
        <taxon>Ochrophyta</taxon>
        <taxon>Bacillariophyta</taxon>
        <taxon>Coscinodiscophyceae</taxon>
        <taxon>Thalassiosirophycidae</taxon>
        <taxon>Stephanodiscales</taxon>
        <taxon>Stephanodiscaceae</taxon>
        <taxon>Stephanodiscus</taxon>
    </lineage>
</organism>
<comment type="caution">
    <text evidence="4">The sequence shown here is derived from an EMBL/GenBank/DDBJ whole genome shotgun (WGS) entry which is preliminary data.</text>
</comment>
<name>A0ABD3QPU7_9STRA</name>
<evidence type="ECO:0000259" key="3">
    <source>
        <dbReference type="PROSITE" id="PS50102"/>
    </source>
</evidence>
<proteinExistence type="predicted"/>
<dbReference type="GO" id="GO:0003723">
    <property type="term" value="F:RNA binding"/>
    <property type="evidence" value="ECO:0007669"/>
    <property type="project" value="UniProtKB-UniRule"/>
</dbReference>
<evidence type="ECO:0000256" key="1">
    <source>
        <dbReference type="PROSITE-ProRule" id="PRU00176"/>
    </source>
</evidence>
<evidence type="ECO:0000313" key="5">
    <source>
        <dbReference type="Proteomes" id="UP001530315"/>
    </source>
</evidence>
<feature type="region of interest" description="Disordered" evidence="2">
    <location>
        <begin position="243"/>
        <end position="262"/>
    </location>
</feature>
<dbReference type="PROSITE" id="PS50102">
    <property type="entry name" value="RRM"/>
    <property type="match status" value="1"/>
</dbReference>
<dbReference type="InterPro" id="IPR000504">
    <property type="entry name" value="RRM_dom"/>
</dbReference>
<gene>
    <name evidence="4" type="ORF">ACHAW5_005656</name>
</gene>
<dbReference type="InterPro" id="IPR035979">
    <property type="entry name" value="RBD_domain_sf"/>
</dbReference>
<dbReference type="Proteomes" id="UP001530315">
    <property type="component" value="Unassembled WGS sequence"/>
</dbReference>
<protein>
    <recommendedName>
        <fullName evidence="3">RRM domain-containing protein</fullName>
    </recommendedName>
</protein>
<evidence type="ECO:0000313" key="4">
    <source>
        <dbReference type="EMBL" id="KAL3802034.1"/>
    </source>
</evidence>
<feature type="compositionally biased region" description="Basic and acidic residues" evidence="2">
    <location>
        <begin position="243"/>
        <end position="260"/>
    </location>
</feature>
<keyword evidence="1" id="KW-0694">RNA-binding</keyword>
<dbReference type="AlphaFoldDB" id="A0ABD3QPU7"/>
<keyword evidence="5" id="KW-1185">Reference proteome</keyword>
<accession>A0ABD3QPU7</accession>
<dbReference type="InterPro" id="IPR012677">
    <property type="entry name" value="Nucleotide-bd_a/b_plait_sf"/>
</dbReference>
<dbReference type="Gene3D" id="3.30.70.330">
    <property type="match status" value="1"/>
</dbReference>
<feature type="domain" description="RRM" evidence="3">
    <location>
        <begin position="396"/>
        <end position="480"/>
    </location>
</feature>
<dbReference type="SUPFAM" id="SSF54928">
    <property type="entry name" value="RNA-binding domain, RBD"/>
    <property type="match status" value="1"/>
</dbReference>
<reference evidence="4 5" key="1">
    <citation type="submission" date="2024-10" db="EMBL/GenBank/DDBJ databases">
        <title>Updated reference genomes for cyclostephanoid diatoms.</title>
        <authorList>
            <person name="Roberts W.R."/>
            <person name="Alverson A.J."/>
        </authorList>
    </citation>
    <scope>NUCLEOTIDE SEQUENCE [LARGE SCALE GENOMIC DNA]</scope>
    <source>
        <strain evidence="4 5">AJA276-08</strain>
    </source>
</reference>
<dbReference type="EMBL" id="JALLAZ020000161">
    <property type="protein sequence ID" value="KAL3802034.1"/>
    <property type="molecule type" value="Genomic_DNA"/>
</dbReference>
<feature type="region of interest" description="Disordered" evidence="2">
    <location>
        <begin position="122"/>
        <end position="144"/>
    </location>
</feature>
<sequence>MDLDNHEHVRKNDAGEYVFDYEAMDHEALMKLWGEGYYEQVGDTSGRVYRAPPSDADGDDDPLAQTFEYDYYFRDITKIGNPLLLKPTKPDSNALLPLKPHGPTLDDWLFAVTDHPSKYAVMERKAKHPDSKREPRPTFPRDRVMPPEDFVDRYKGYLFVTGLMPHLDERTGEALAFDDPLHRQSISEDVAKLFGRSSVDVCPASSTSAFVGFGTKLEAKKAMMDSASDGRLRVSRPVELQKYERSKEDEGKMTEEETKFVRSSPAGADSILRITGLPKSTTSAELFASLFPPGSRLEAMFGPLTNDDYFRVSPTTALINLASSDLVSKALKSSNIATNAVVGIGKRPIQVLRAKRERVFDQWVGVNRAFGASKLGKRLFVTGDVPPHEMYLSHNDMLHISGLPPTVTLDDLAAFFQPFSADRRDVFGSGHIVRCSQGIPTGCAYVGFELPGEIDKVRDVYENGRAIIGGCEVTFRAVQDKLLRRGKRETARPSRSIEELRSDLNDWERHVDPEDIAELAKLGVEKSVLDEIMLTLRHHNRTFAAGDQSILGERLYEERQVGTHYRDAVRKYLSVLKSCVGTREDPGLMYEAMFRPDQEVDTGLFDIEEERIRELRNKGI</sequence>